<evidence type="ECO:0000256" key="1">
    <source>
        <dbReference type="ARBA" id="ARBA00004651"/>
    </source>
</evidence>
<evidence type="ECO:0000256" key="4">
    <source>
        <dbReference type="ARBA" id="ARBA00022692"/>
    </source>
</evidence>
<organism evidence="8 9">
    <name type="scientific">Reyranella soli</name>
    <dbReference type="NCBI Taxonomy" id="1230389"/>
    <lineage>
        <taxon>Bacteria</taxon>
        <taxon>Pseudomonadati</taxon>
        <taxon>Pseudomonadota</taxon>
        <taxon>Alphaproteobacteria</taxon>
        <taxon>Hyphomicrobiales</taxon>
        <taxon>Reyranellaceae</taxon>
        <taxon>Reyranella</taxon>
    </lineage>
</organism>
<evidence type="ECO:0000256" key="3">
    <source>
        <dbReference type="ARBA" id="ARBA00022475"/>
    </source>
</evidence>
<keyword evidence="3" id="KW-1003">Cell membrane</keyword>
<protein>
    <submittedName>
        <fullName evidence="8">Membrane protein</fullName>
    </submittedName>
</protein>
<keyword evidence="2" id="KW-0813">Transport</keyword>
<comment type="subcellular location">
    <subcellularLocation>
        <location evidence="1">Cell membrane</location>
        <topology evidence="1">Multi-pass membrane protein</topology>
    </subcellularLocation>
</comment>
<reference evidence="8 9" key="1">
    <citation type="submission" date="2019-07" db="EMBL/GenBank/DDBJ databases">
        <title>Whole genome shotgun sequence of Reyranella soli NBRC 108950.</title>
        <authorList>
            <person name="Hosoyama A."/>
            <person name="Uohara A."/>
            <person name="Ohji S."/>
            <person name="Ichikawa N."/>
        </authorList>
    </citation>
    <scope>NUCLEOTIDE SEQUENCE [LARGE SCALE GENOMIC DNA]</scope>
    <source>
        <strain evidence="8 9">NBRC 108950</strain>
    </source>
</reference>
<feature type="transmembrane region" description="Helical" evidence="7">
    <location>
        <begin position="379"/>
        <end position="402"/>
    </location>
</feature>
<dbReference type="Proteomes" id="UP000321058">
    <property type="component" value="Unassembled WGS sequence"/>
</dbReference>
<feature type="transmembrane region" description="Helical" evidence="7">
    <location>
        <begin position="148"/>
        <end position="167"/>
    </location>
</feature>
<gene>
    <name evidence="8" type="ORF">RSO01_30150</name>
</gene>
<feature type="transmembrane region" description="Helical" evidence="7">
    <location>
        <begin position="94"/>
        <end position="111"/>
    </location>
</feature>
<feature type="transmembrane region" description="Helical" evidence="7">
    <location>
        <begin position="409"/>
        <end position="427"/>
    </location>
</feature>
<dbReference type="EMBL" id="BKAJ01000048">
    <property type="protein sequence ID" value="GEP55849.1"/>
    <property type="molecule type" value="Genomic_DNA"/>
</dbReference>
<dbReference type="GO" id="GO:0022857">
    <property type="term" value="F:transmembrane transporter activity"/>
    <property type="evidence" value="ECO:0007669"/>
    <property type="project" value="InterPro"/>
</dbReference>
<evidence type="ECO:0000313" key="8">
    <source>
        <dbReference type="EMBL" id="GEP55849.1"/>
    </source>
</evidence>
<feature type="transmembrane region" description="Helical" evidence="7">
    <location>
        <begin position="461"/>
        <end position="483"/>
    </location>
</feature>
<dbReference type="Pfam" id="PF04632">
    <property type="entry name" value="FUSC"/>
    <property type="match status" value="1"/>
</dbReference>
<dbReference type="PANTHER" id="PTHR30509:SF9">
    <property type="entry name" value="MULTIDRUG RESISTANCE PROTEIN MDTO"/>
    <property type="match status" value="1"/>
</dbReference>
<dbReference type="PANTHER" id="PTHR30509">
    <property type="entry name" value="P-HYDROXYBENZOIC ACID EFFLUX PUMP SUBUNIT-RELATED"/>
    <property type="match status" value="1"/>
</dbReference>
<feature type="transmembrane region" description="Helical" evidence="7">
    <location>
        <begin position="69"/>
        <end position="88"/>
    </location>
</feature>
<dbReference type="AlphaFoldDB" id="A0A512NA43"/>
<feature type="transmembrane region" description="Helical" evidence="7">
    <location>
        <begin position="339"/>
        <end position="367"/>
    </location>
</feature>
<evidence type="ECO:0000313" key="9">
    <source>
        <dbReference type="Proteomes" id="UP000321058"/>
    </source>
</evidence>
<feature type="transmembrane region" description="Helical" evidence="7">
    <location>
        <begin position="20"/>
        <end position="40"/>
    </location>
</feature>
<dbReference type="OrthoDB" id="9807111at2"/>
<evidence type="ECO:0000256" key="2">
    <source>
        <dbReference type="ARBA" id="ARBA00022448"/>
    </source>
</evidence>
<keyword evidence="6 7" id="KW-0472">Membrane</keyword>
<sequence>MSVTTALAPRYFAGLPVASWAFGVRVWLAVVVALYAGFWLELESPASAAITVGILAVPTRGQALEKAGFRLGGTVIGVIASIVLVGSLSQARDLFFLAFAAWVGFCVYVATLSDGFRAYGAVLAGYTVALVAIQQIDTPNNVFDFGMQRGAAIALGIAAIALVNDLLAAPDRHLALAAQLAALHRRVRDNATAVIRSEAADPLVTAGLLREIAALRPEITSLVAESSNGPTLVAAARSTAVALVAEVHAARVLQALPADADLAVRDRMTWALEAGDDWLASMAPMSAPLEWAFRELLRRDRDVREALAALRSGNRPLRTWRTPFYACHRLAAETGVRAALWLALASVVFILAGWPAAAASLVLITAFMGLGVITPNPRAFTMAALIACPIGALLAGVLDFLVLGDVTEFPLLALGLAPFMIGSAVLTTLANPLLAGIGRMNLIVILVVAGLTNQQTYNAEVFLETALLVCLGPAVLLAAQILVQPVSDERRQRLLIASARHEVGRAQPYEPEEAMFRDAVRIGQIAGVGVPGPQHRVIVEEALALFDQAALIRLSDTRLRGLPAGLADQARRSLVDRDTQSIRRVAAYIQEAAPATSLALQVASLVMGEKAP</sequence>
<keyword evidence="9" id="KW-1185">Reference proteome</keyword>
<feature type="transmembrane region" description="Helical" evidence="7">
    <location>
        <begin position="118"/>
        <end position="136"/>
    </location>
</feature>
<dbReference type="InterPro" id="IPR006726">
    <property type="entry name" value="PHBA_efflux_AaeB/fusaric-R"/>
</dbReference>
<accession>A0A512NA43</accession>
<keyword evidence="5 7" id="KW-1133">Transmembrane helix</keyword>
<dbReference type="GO" id="GO:0005886">
    <property type="term" value="C:plasma membrane"/>
    <property type="evidence" value="ECO:0007669"/>
    <property type="project" value="UniProtKB-SubCell"/>
</dbReference>
<evidence type="ECO:0000256" key="6">
    <source>
        <dbReference type="ARBA" id="ARBA00023136"/>
    </source>
</evidence>
<name>A0A512NA43_9HYPH</name>
<keyword evidence="4 7" id="KW-0812">Transmembrane</keyword>
<proteinExistence type="predicted"/>
<evidence type="ECO:0000256" key="7">
    <source>
        <dbReference type="SAM" id="Phobius"/>
    </source>
</evidence>
<evidence type="ECO:0000256" key="5">
    <source>
        <dbReference type="ARBA" id="ARBA00022989"/>
    </source>
</evidence>
<dbReference type="RefSeq" id="WP_147149933.1">
    <property type="nucleotide sequence ID" value="NZ_BKAJ01000048.1"/>
</dbReference>
<comment type="caution">
    <text evidence="8">The sequence shown here is derived from an EMBL/GenBank/DDBJ whole genome shotgun (WGS) entry which is preliminary data.</text>
</comment>